<dbReference type="Gene3D" id="3.40.50.620">
    <property type="entry name" value="HUPs"/>
    <property type="match status" value="1"/>
</dbReference>
<dbReference type="GO" id="GO:0005886">
    <property type="term" value="C:plasma membrane"/>
    <property type="evidence" value="ECO:0007669"/>
    <property type="project" value="TreeGrafter"/>
</dbReference>
<gene>
    <name evidence="3" type="ORF">F5984_08415</name>
</gene>
<reference evidence="3 4" key="1">
    <citation type="submission" date="2019-10" db="EMBL/GenBank/DDBJ databases">
        <title>Rudanella paleaurantiibacter sp. nov., isolated from sludge.</title>
        <authorList>
            <person name="Xu S.Q."/>
        </authorList>
    </citation>
    <scope>NUCLEOTIDE SEQUENCE [LARGE SCALE GENOMIC DNA]</scope>
    <source>
        <strain evidence="3 4">HX-22-17</strain>
    </source>
</reference>
<evidence type="ECO:0000313" key="4">
    <source>
        <dbReference type="Proteomes" id="UP000488299"/>
    </source>
</evidence>
<dbReference type="AlphaFoldDB" id="A0A7J5U345"/>
<comment type="caution">
    <text evidence="3">The sequence shown here is derived from an EMBL/GenBank/DDBJ whole genome shotgun (WGS) entry which is preliminary data.</text>
</comment>
<sequence length="262" mass="29554">MFYFLSKTLFYLLTPAGWVFLALLGTVLIRQPRVKRRFALAALVLFWLFGNSQLVNEGLRIWEVPPAKLMPKAAGAPPRVAVLLTGGMINTLYEPQPLRPVFSHEADRAQQALWLYQTGRVQAIIISGGIGTLPFTTPGAVDEGEMVRLFLQRAGVPQAHILLENQSRNTYENALYSARLLRERFGTTDCVVVTSAWHMRRAVGCFQKQGLRVTSWSAGQLTERPSRAWGAYLLPAEKAFYEMQLLTRELVGYLMYRVTGYL</sequence>
<organism evidence="3 4">
    <name type="scientific">Rudanella paleaurantiibacter</name>
    <dbReference type="NCBI Taxonomy" id="2614655"/>
    <lineage>
        <taxon>Bacteria</taxon>
        <taxon>Pseudomonadati</taxon>
        <taxon>Bacteroidota</taxon>
        <taxon>Cytophagia</taxon>
        <taxon>Cytophagales</taxon>
        <taxon>Cytophagaceae</taxon>
        <taxon>Rudanella</taxon>
    </lineage>
</organism>
<dbReference type="PANTHER" id="PTHR30336:SF20">
    <property type="entry name" value="DUF218 DOMAIN-CONTAINING PROTEIN"/>
    <property type="match status" value="1"/>
</dbReference>
<name>A0A7J5U345_9BACT</name>
<evidence type="ECO:0000256" key="1">
    <source>
        <dbReference type="SAM" id="Phobius"/>
    </source>
</evidence>
<dbReference type="InterPro" id="IPR051599">
    <property type="entry name" value="Cell_Envelope_Assoc"/>
</dbReference>
<keyword evidence="1" id="KW-1133">Transmembrane helix</keyword>
<keyword evidence="1" id="KW-0472">Membrane</keyword>
<feature type="domain" description="DUF218" evidence="2">
    <location>
        <begin position="81"/>
        <end position="252"/>
    </location>
</feature>
<dbReference type="Pfam" id="PF02698">
    <property type="entry name" value="DUF218"/>
    <property type="match status" value="1"/>
</dbReference>
<dbReference type="Proteomes" id="UP000488299">
    <property type="component" value="Unassembled WGS sequence"/>
</dbReference>
<keyword evidence="1" id="KW-0812">Transmembrane</keyword>
<dbReference type="CDD" id="cd06259">
    <property type="entry name" value="YdcF-like"/>
    <property type="match status" value="1"/>
</dbReference>
<keyword evidence="4" id="KW-1185">Reference proteome</keyword>
<dbReference type="InterPro" id="IPR014729">
    <property type="entry name" value="Rossmann-like_a/b/a_fold"/>
</dbReference>
<dbReference type="InterPro" id="IPR003848">
    <property type="entry name" value="DUF218"/>
</dbReference>
<proteinExistence type="predicted"/>
<dbReference type="PANTHER" id="PTHR30336">
    <property type="entry name" value="INNER MEMBRANE PROTEIN, PROBABLE PERMEASE"/>
    <property type="match status" value="1"/>
</dbReference>
<dbReference type="RefSeq" id="WP_152123784.1">
    <property type="nucleotide sequence ID" value="NZ_WELI01000002.1"/>
</dbReference>
<protein>
    <submittedName>
        <fullName evidence="3">YdcF family protein</fullName>
    </submittedName>
</protein>
<accession>A0A7J5U345</accession>
<evidence type="ECO:0000313" key="3">
    <source>
        <dbReference type="EMBL" id="KAB7732217.1"/>
    </source>
</evidence>
<dbReference type="EMBL" id="WELI01000002">
    <property type="protein sequence ID" value="KAB7732217.1"/>
    <property type="molecule type" value="Genomic_DNA"/>
</dbReference>
<feature type="transmembrane region" description="Helical" evidence="1">
    <location>
        <begin position="12"/>
        <end position="29"/>
    </location>
</feature>
<evidence type="ECO:0000259" key="2">
    <source>
        <dbReference type="Pfam" id="PF02698"/>
    </source>
</evidence>